<accession>E7G8J8</accession>
<dbReference type="PANTHER" id="PTHR24567:SF74">
    <property type="entry name" value="HTH-TYPE TRANSCRIPTIONAL REGULATOR ARCR"/>
    <property type="match status" value="1"/>
</dbReference>
<name>E7G8J8_9FIRM</name>
<dbReference type="Gene3D" id="1.10.10.10">
    <property type="entry name" value="Winged helix-like DNA-binding domain superfamily/Winged helix DNA-binding domain"/>
    <property type="match status" value="1"/>
</dbReference>
<feature type="domain" description="Cyclic nucleotide-binding" evidence="4">
    <location>
        <begin position="20"/>
        <end position="92"/>
    </location>
</feature>
<dbReference type="InterPro" id="IPR000595">
    <property type="entry name" value="cNMP-bd_dom"/>
</dbReference>
<dbReference type="InterPro" id="IPR036388">
    <property type="entry name" value="WH-like_DNA-bd_sf"/>
</dbReference>
<keyword evidence="2" id="KW-0238">DNA-binding</keyword>
<dbReference type="InterPro" id="IPR018490">
    <property type="entry name" value="cNMP-bd_dom_sf"/>
</dbReference>
<keyword evidence="7" id="KW-1185">Reference proteome</keyword>
<evidence type="ECO:0000313" key="6">
    <source>
        <dbReference type="EMBL" id="EFW05637.1"/>
    </source>
</evidence>
<dbReference type="STRING" id="100884.GCA_000269565_02932"/>
<evidence type="ECO:0000259" key="5">
    <source>
        <dbReference type="PROSITE" id="PS51063"/>
    </source>
</evidence>
<evidence type="ECO:0000256" key="3">
    <source>
        <dbReference type="ARBA" id="ARBA00023163"/>
    </source>
</evidence>
<dbReference type="AlphaFoldDB" id="E7G8J8"/>
<proteinExistence type="predicted"/>
<dbReference type="InterPro" id="IPR050397">
    <property type="entry name" value="Env_Response_Regulators"/>
</dbReference>
<dbReference type="CDD" id="cd00038">
    <property type="entry name" value="CAP_ED"/>
    <property type="match status" value="1"/>
</dbReference>
<dbReference type="SUPFAM" id="SSF51206">
    <property type="entry name" value="cAMP-binding domain-like"/>
    <property type="match status" value="1"/>
</dbReference>
<dbReference type="GO" id="GO:0003677">
    <property type="term" value="F:DNA binding"/>
    <property type="evidence" value="ECO:0007669"/>
    <property type="project" value="UniProtKB-KW"/>
</dbReference>
<evidence type="ECO:0000256" key="2">
    <source>
        <dbReference type="ARBA" id="ARBA00023125"/>
    </source>
</evidence>
<dbReference type="RefSeq" id="WP_008788202.1">
    <property type="nucleotide sequence ID" value="NZ_AKCB01000002.1"/>
</dbReference>
<evidence type="ECO:0000313" key="7">
    <source>
        <dbReference type="Proteomes" id="UP000003157"/>
    </source>
</evidence>
<sequence length="214" mass="24880">MKIKEELFHYFEKAGTKIKYSPQEIIYMQEDDAKNLYLITKGRVRIYVMNPTGEEVTLEIIDKGRIFGESSFLQNSLRPTTADAITNVELISCHLDDLYPYLNESKELTISLLQLMSQTCDHLSLLIKKAYTYDRYEKVASFLLEQTVHDNPNKDIINNTLPYTHEEIASLVGLSRVTVTKVLNEFVKKKYIIINYKKIHVINKKALSQLLQKR</sequence>
<dbReference type="GO" id="GO:0005829">
    <property type="term" value="C:cytosol"/>
    <property type="evidence" value="ECO:0007669"/>
    <property type="project" value="TreeGrafter"/>
</dbReference>
<organism evidence="6 7">
    <name type="scientific">Coprobacillus cateniformis</name>
    <dbReference type="NCBI Taxonomy" id="100884"/>
    <lineage>
        <taxon>Bacteria</taxon>
        <taxon>Bacillati</taxon>
        <taxon>Bacillota</taxon>
        <taxon>Erysipelotrichia</taxon>
        <taxon>Erysipelotrichales</taxon>
        <taxon>Coprobacillaceae</taxon>
        <taxon>Coprobacillus</taxon>
    </lineage>
</organism>
<gene>
    <name evidence="6" type="ORF">HMPREF9488_01086</name>
</gene>
<evidence type="ECO:0000256" key="1">
    <source>
        <dbReference type="ARBA" id="ARBA00023015"/>
    </source>
</evidence>
<keyword evidence="1" id="KW-0805">Transcription regulation</keyword>
<dbReference type="GeneID" id="78230731"/>
<dbReference type="InterPro" id="IPR014710">
    <property type="entry name" value="RmlC-like_jellyroll"/>
</dbReference>
<dbReference type="PANTHER" id="PTHR24567">
    <property type="entry name" value="CRP FAMILY TRANSCRIPTIONAL REGULATORY PROTEIN"/>
    <property type="match status" value="1"/>
</dbReference>
<dbReference type="Pfam" id="PF00027">
    <property type="entry name" value="cNMP_binding"/>
    <property type="match status" value="1"/>
</dbReference>
<reference evidence="6 7" key="1">
    <citation type="submission" date="2010-12" db="EMBL/GenBank/DDBJ databases">
        <title>The Genome Sequence of Coprobacillus sp. strain 29_1.</title>
        <authorList>
            <consortium name="The Broad Institute Genome Sequencing Platform"/>
            <person name="Earl A."/>
            <person name="Ward D."/>
            <person name="Feldgarden M."/>
            <person name="Gevers D."/>
            <person name="Daigneault M."/>
            <person name="Sibley C.D."/>
            <person name="White A."/>
            <person name="Strauss J."/>
            <person name="Allen-Vercoe E."/>
            <person name="Young S.K."/>
            <person name="Zeng Q."/>
            <person name="Gargeya S."/>
            <person name="Fitzgerald M."/>
            <person name="Haas B."/>
            <person name="Abouelleil A."/>
            <person name="Alvarado L."/>
            <person name="Arachchi H.M."/>
            <person name="Berlin A."/>
            <person name="Brown A."/>
            <person name="Chapman S.B."/>
            <person name="Chen Z."/>
            <person name="Dunbar C."/>
            <person name="Freedman E."/>
            <person name="Gearin G."/>
            <person name="Gellesch M."/>
            <person name="Goldberg J."/>
            <person name="Griggs A."/>
            <person name="Gujja S."/>
            <person name="Heilman E."/>
            <person name="Heiman D."/>
            <person name="Howarth C."/>
            <person name="Larson L."/>
            <person name="Lui A."/>
            <person name="MacDonald P.J.P."/>
            <person name="Mehta T."/>
            <person name="Montmayeur A."/>
            <person name="Murphy C."/>
            <person name="Neiman D."/>
            <person name="Pearson M."/>
            <person name="Priest M."/>
            <person name="Roberts A."/>
            <person name="Saif S."/>
            <person name="Shea T."/>
            <person name="Shenoy N."/>
            <person name="Sisk P."/>
            <person name="Stolte C."/>
            <person name="Sykes S."/>
            <person name="White J."/>
            <person name="Yandava C."/>
            <person name="Nusbaum C."/>
            <person name="Birren B."/>
        </authorList>
    </citation>
    <scope>NUCLEOTIDE SEQUENCE [LARGE SCALE GENOMIC DNA]</scope>
    <source>
        <strain evidence="6 7">29_1</strain>
    </source>
</reference>
<comment type="caution">
    <text evidence="6">The sequence shown here is derived from an EMBL/GenBank/DDBJ whole genome shotgun (WGS) entry which is preliminary data.</text>
</comment>
<dbReference type="Pfam" id="PF13545">
    <property type="entry name" value="HTH_Crp_2"/>
    <property type="match status" value="1"/>
</dbReference>
<feature type="domain" description="HTH crp-type" evidence="5">
    <location>
        <begin position="133"/>
        <end position="205"/>
    </location>
</feature>
<dbReference type="HOGENOM" id="CLU_075053_3_2_9"/>
<dbReference type="eggNOG" id="COG0664">
    <property type="taxonomic scope" value="Bacteria"/>
</dbReference>
<dbReference type="SMART" id="SM00419">
    <property type="entry name" value="HTH_CRP"/>
    <property type="match status" value="1"/>
</dbReference>
<dbReference type="OrthoDB" id="8254501at2"/>
<dbReference type="InterPro" id="IPR036390">
    <property type="entry name" value="WH_DNA-bd_sf"/>
</dbReference>
<dbReference type="SMART" id="SM00100">
    <property type="entry name" value="cNMP"/>
    <property type="match status" value="1"/>
</dbReference>
<keyword evidence="3" id="KW-0804">Transcription</keyword>
<evidence type="ECO:0000259" key="4">
    <source>
        <dbReference type="PROSITE" id="PS50042"/>
    </source>
</evidence>
<dbReference type="PROSITE" id="PS51063">
    <property type="entry name" value="HTH_CRP_2"/>
    <property type="match status" value="1"/>
</dbReference>
<dbReference type="PROSITE" id="PS50042">
    <property type="entry name" value="CNMP_BINDING_3"/>
    <property type="match status" value="1"/>
</dbReference>
<protein>
    <submittedName>
        <fullName evidence="6">CRP/FNR family transcriptional regulator</fullName>
    </submittedName>
</protein>
<dbReference type="Proteomes" id="UP000003157">
    <property type="component" value="Unassembled WGS sequence"/>
</dbReference>
<dbReference type="SUPFAM" id="SSF46785">
    <property type="entry name" value="Winged helix' DNA-binding domain"/>
    <property type="match status" value="1"/>
</dbReference>
<dbReference type="GO" id="GO:0003700">
    <property type="term" value="F:DNA-binding transcription factor activity"/>
    <property type="evidence" value="ECO:0007669"/>
    <property type="project" value="TreeGrafter"/>
</dbReference>
<dbReference type="InterPro" id="IPR012318">
    <property type="entry name" value="HTH_CRP"/>
</dbReference>
<dbReference type="EMBL" id="ADKX01000018">
    <property type="protein sequence ID" value="EFW05637.1"/>
    <property type="molecule type" value="Genomic_DNA"/>
</dbReference>
<dbReference type="Gene3D" id="2.60.120.10">
    <property type="entry name" value="Jelly Rolls"/>
    <property type="match status" value="1"/>
</dbReference>